<comment type="caution">
    <text evidence="1">The sequence shown here is derived from an EMBL/GenBank/DDBJ whole genome shotgun (WGS) entry which is preliminary data.</text>
</comment>
<accession>A0A0F9FBX2</accession>
<sequence length="209" mass="22825">MARILANKPNVQAPGGDYPFGRIKDVVPSVSPGTPVDEEVQGDFHQFFEKLMSLASVAANDLPDNNNDGFQWIEALQKTRFTLADTWNAVTFANNWVNEGSGTYHNLEYTLDNLGFIHLRGHIKRSDGNTGDNVRIFTLPTGFRPAKVVRAIIEAYSPVGYTGREAVGLEITPVGLVKPLSYKAAGAVLTLLNQANDYVSLDGVQFKVA</sequence>
<reference evidence="1" key="1">
    <citation type="journal article" date="2015" name="Nature">
        <title>Complex archaea that bridge the gap between prokaryotes and eukaryotes.</title>
        <authorList>
            <person name="Spang A."/>
            <person name="Saw J.H."/>
            <person name="Jorgensen S.L."/>
            <person name="Zaremba-Niedzwiedzka K."/>
            <person name="Martijn J."/>
            <person name="Lind A.E."/>
            <person name="van Eijk R."/>
            <person name="Schleper C."/>
            <person name="Guy L."/>
            <person name="Ettema T.J."/>
        </authorList>
    </citation>
    <scope>NUCLEOTIDE SEQUENCE</scope>
</reference>
<organism evidence="1">
    <name type="scientific">marine sediment metagenome</name>
    <dbReference type="NCBI Taxonomy" id="412755"/>
    <lineage>
        <taxon>unclassified sequences</taxon>
        <taxon>metagenomes</taxon>
        <taxon>ecological metagenomes</taxon>
    </lineage>
</organism>
<name>A0A0F9FBX2_9ZZZZ</name>
<dbReference type="EMBL" id="LAZR01031065">
    <property type="protein sequence ID" value="KKL54820.1"/>
    <property type="molecule type" value="Genomic_DNA"/>
</dbReference>
<gene>
    <name evidence="1" type="ORF">LCGC14_2261590</name>
</gene>
<protein>
    <submittedName>
        <fullName evidence="1">Uncharacterized protein</fullName>
    </submittedName>
</protein>
<dbReference type="AlphaFoldDB" id="A0A0F9FBX2"/>
<proteinExistence type="predicted"/>
<evidence type="ECO:0000313" key="1">
    <source>
        <dbReference type="EMBL" id="KKL54820.1"/>
    </source>
</evidence>